<reference evidence="1 2" key="1">
    <citation type="submission" date="2018-03" db="EMBL/GenBank/DDBJ databases">
        <title>Genomic Encyclopedia of Type Strains, Phase III (KMG-III): the genomes of soil and plant-associated and newly described type strains.</title>
        <authorList>
            <person name="Whitman W."/>
        </authorList>
    </citation>
    <scope>NUCLEOTIDE SEQUENCE [LARGE SCALE GENOMIC DNA]</scope>
    <source>
        <strain evidence="1 2">CGMCC 1.07653</strain>
    </source>
</reference>
<dbReference type="AlphaFoldDB" id="A0A2P8HE48"/>
<accession>A0A2P8HE48</accession>
<dbReference type="InterPro" id="IPR019712">
    <property type="entry name" value="YtpB-like"/>
</dbReference>
<organism evidence="1 2">
    <name type="scientific">Salsuginibacillus halophilus</name>
    <dbReference type="NCBI Taxonomy" id="517424"/>
    <lineage>
        <taxon>Bacteria</taxon>
        <taxon>Bacillati</taxon>
        <taxon>Bacillota</taxon>
        <taxon>Bacilli</taxon>
        <taxon>Bacillales</taxon>
        <taxon>Bacillaceae</taxon>
        <taxon>Salsuginibacillus</taxon>
    </lineage>
</organism>
<gene>
    <name evidence="1" type="ORF">B0H94_108110</name>
</gene>
<keyword evidence="2" id="KW-1185">Reference proteome</keyword>
<name>A0A2P8HE48_9BACI</name>
<dbReference type="Proteomes" id="UP000242310">
    <property type="component" value="Unassembled WGS sequence"/>
</dbReference>
<proteinExistence type="predicted"/>
<dbReference type="EMBL" id="PYAV01000008">
    <property type="protein sequence ID" value="PSL44498.1"/>
    <property type="molecule type" value="Genomic_DNA"/>
</dbReference>
<protein>
    <submittedName>
        <fullName evidence="1">Tetraprenyl-beta-curcumene synthase</fullName>
    </submittedName>
</protein>
<evidence type="ECO:0000313" key="1">
    <source>
        <dbReference type="EMBL" id="PSL44498.1"/>
    </source>
</evidence>
<evidence type="ECO:0000313" key="2">
    <source>
        <dbReference type="Proteomes" id="UP000242310"/>
    </source>
</evidence>
<sequence length="357" mass="41600">MGVPTRSWTVLYRMYRQIIPMVHKELKVWREHAKTIPNDTFREQALLGVYEKSFHCEGGGAYAMLSNRNQAAAVKFIVAYQTICDYLDNLCDKSDAQDPDDFRAMHEALQQALDPEAERTDYYRYREEKDDNGYLHALVDACREAAQAMPGFSSAQPAMEELSAYYRDLQVYKHVKEEDRLPLLKAWFERHEPFLPSMYWFEFAAATGSTMGLYSLAGYAAGDEISEETAQQVKNGYFPWVQGLHILLDYFIDQEEDRQDGELNFCFYYESEDEMVARFRFFKAQAEASLRELPHPAFHERLNHGMMALYLADEKVQTQKDVKQTAKRFLKLGGAPTLFFYLNSWVFRRKTKRDPAS</sequence>
<dbReference type="RefSeq" id="WP_106588971.1">
    <property type="nucleotide sequence ID" value="NZ_PYAV01000008.1"/>
</dbReference>
<comment type="caution">
    <text evidence="1">The sequence shown here is derived from an EMBL/GenBank/DDBJ whole genome shotgun (WGS) entry which is preliminary data.</text>
</comment>
<dbReference type="OrthoDB" id="2371262at2"/>
<dbReference type="Pfam" id="PF10776">
    <property type="entry name" value="DUF2600"/>
    <property type="match status" value="1"/>
</dbReference>